<feature type="compositionally biased region" description="Acidic residues" evidence="1">
    <location>
        <begin position="43"/>
        <end position="52"/>
    </location>
</feature>
<dbReference type="GeneID" id="25377344"/>
<dbReference type="Pfam" id="PF11054">
    <property type="entry name" value="Surface_antigen"/>
    <property type="match status" value="1"/>
</dbReference>
<reference evidence="2" key="1">
    <citation type="submission" date="2013-10" db="EMBL/GenBank/DDBJ databases">
        <title>Genomic analysis of the causative agents of coccidiosis in chickens.</title>
        <authorList>
            <person name="Reid A.J."/>
            <person name="Blake D."/>
            <person name="Billington K."/>
            <person name="Browne H."/>
            <person name="Dunn M."/>
            <person name="Hung S."/>
            <person name="Kawahara F."/>
            <person name="Miranda-Saavedra D."/>
            <person name="Mourier T."/>
            <person name="Nagra H."/>
            <person name="Otto T.D."/>
            <person name="Rawlings N."/>
            <person name="Sanchez A."/>
            <person name="Sanders M."/>
            <person name="Subramaniam C."/>
            <person name="Tay Y."/>
            <person name="Dear P."/>
            <person name="Doerig C."/>
            <person name="Gruber A."/>
            <person name="Parkinson J."/>
            <person name="Shirley M."/>
            <person name="Wan K.L."/>
            <person name="Berriman M."/>
            <person name="Tomley F."/>
            <person name="Pain A."/>
        </authorList>
    </citation>
    <scope>NUCLEOTIDE SEQUENCE [LARGE SCALE GENOMIC DNA]</scope>
    <source>
        <strain evidence="2">Houghton</strain>
    </source>
</reference>
<evidence type="ECO:0000256" key="1">
    <source>
        <dbReference type="SAM" id="MobiDB-lite"/>
    </source>
</evidence>
<feature type="region of interest" description="Disordered" evidence="1">
    <location>
        <begin position="31"/>
        <end position="60"/>
    </location>
</feature>
<dbReference type="OrthoDB" id="346254at2759"/>
<dbReference type="EMBL" id="HG687966">
    <property type="protein sequence ID" value="CDJ35225.1"/>
    <property type="molecule type" value="Genomic_DNA"/>
</dbReference>
<keyword evidence="3" id="KW-1185">Reference proteome</keyword>
<dbReference type="InterPro" id="IPR021288">
    <property type="entry name" value="Surface_antigen"/>
</dbReference>
<dbReference type="AlphaFoldDB" id="U6KB19"/>
<organism evidence="2 3">
    <name type="scientific">Eimeria mitis</name>
    <dbReference type="NCBI Taxonomy" id="44415"/>
    <lineage>
        <taxon>Eukaryota</taxon>
        <taxon>Sar</taxon>
        <taxon>Alveolata</taxon>
        <taxon>Apicomplexa</taxon>
        <taxon>Conoidasida</taxon>
        <taxon>Coccidia</taxon>
        <taxon>Eucoccidiorida</taxon>
        <taxon>Eimeriorina</taxon>
        <taxon>Eimeriidae</taxon>
        <taxon>Eimeria</taxon>
    </lineage>
</organism>
<dbReference type="RefSeq" id="XP_013357787.1">
    <property type="nucleotide sequence ID" value="XM_013502333.1"/>
</dbReference>
<accession>U6KB19</accession>
<dbReference type="Proteomes" id="UP000030744">
    <property type="component" value="Unassembled WGS sequence"/>
</dbReference>
<gene>
    <name evidence="2" type="ORF">EMH_0024700</name>
</gene>
<name>U6KB19_9EIME</name>
<reference evidence="2" key="2">
    <citation type="submission" date="2013-10" db="EMBL/GenBank/DDBJ databases">
        <authorList>
            <person name="Aslett M."/>
        </authorList>
    </citation>
    <scope>NUCLEOTIDE SEQUENCE [LARGE SCALE GENOMIC DNA]</scope>
    <source>
        <strain evidence="2">Houghton</strain>
    </source>
</reference>
<evidence type="ECO:0000313" key="2">
    <source>
        <dbReference type="EMBL" id="CDJ35225.1"/>
    </source>
</evidence>
<protein>
    <submittedName>
        <fullName evidence="2">SAG family member</fullName>
    </submittedName>
</protein>
<dbReference type="VEuPathDB" id="ToxoDB:EMH_0024700"/>
<sequence length="247" mass="26560">MIVLKFLSLATAATFFSEDNWVYGTAVNGQEISGAGGEGPPPPEDDEDEDGVPDSGASGDAVVNTAERAECWEQLHEARSLVGFPEFTPANILKITDNDWTSGQRGNITTLKEYLAKVCNAMKTNEAPVDLTPKTEGTFAYAIQEGENADCKAAVDYWKDAFTNFNGELPPAYAAGTKPYDNAQNVSFISLFNPQASPKVDCAYFVCPAATQKSKSSQDSTETDKDVKALICVTTPNALTESQKPFT</sequence>
<evidence type="ECO:0000313" key="3">
    <source>
        <dbReference type="Proteomes" id="UP000030744"/>
    </source>
</evidence>
<proteinExistence type="predicted"/>